<feature type="compositionally biased region" description="Low complexity" evidence="1">
    <location>
        <begin position="748"/>
        <end position="762"/>
    </location>
</feature>
<feature type="compositionally biased region" description="Low complexity" evidence="1">
    <location>
        <begin position="1126"/>
        <end position="1152"/>
    </location>
</feature>
<reference evidence="2" key="1">
    <citation type="submission" date="2023-10" db="EMBL/GenBank/DDBJ databases">
        <authorList>
            <person name="Chen Y."/>
            <person name="Shah S."/>
            <person name="Dougan E. K."/>
            <person name="Thang M."/>
            <person name="Chan C."/>
        </authorList>
    </citation>
    <scope>NUCLEOTIDE SEQUENCE [LARGE SCALE GENOMIC DNA]</scope>
</reference>
<feature type="region of interest" description="Disordered" evidence="1">
    <location>
        <begin position="1315"/>
        <end position="1340"/>
    </location>
</feature>
<feature type="compositionally biased region" description="Low complexity" evidence="1">
    <location>
        <begin position="1414"/>
        <end position="1423"/>
    </location>
</feature>
<accession>A0ABN9XS26</accession>
<feature type="region of interest" description="Disordered" evidence="1">
    <location>
        <begin position="1090"/>
        <end position="1298"/>
    </location>
</feature>
<keyword evidence="3" id="KW-1185">Reference proteome</keyword>
<name>A0ABN9XS26_9DINO</name>
<feature type="non-terminal residue" evidence="2">
    <location>
        <position position="1491"/>
    </location>
</feature>
<sequence>MEACLEDLGCICDHLDVPPPSRQALLPRFASRRLALRGGARELGPSDLSWPQDEVVKAEPPDAARWMASLPAAAAAGVGVWRAAVATDEGEGECGRPRPDAPVPGGGRWGRGSGKGHPGARQPDGKGNSAAAWSSKGKGEWLDQPSAPPPWSTLYERLAATGKKYQNLATQLVGKPRDTSDGASLRFCIKDLVECKSGLMSLILWILFNVDDYELSPEDKETIQVIKAGLCTQLQELTKGLFSGSVGGEVVLLWLAFENGLAYARKDGHQVKVHVSTPSLSPRGADLRAGCGPSWSNVKSKLPLLPTFLAWALEDIGIIGGKFPGRAATSLVGPTLAMKLSSTGLGWSMPSFGLAVDQRRNELPLTLISPALLTRRLRAPTAPCYVACGFAWQSRLRAWELVAGAVLVEGARLDEDLGGNDGLESRPQAAEAAGAAEAEVRTPIAGCLAPAVALDTEVSMKALPALWRDSNSSAMAWQIAVNSNTSWLKNYGLQGEFTEAHLQELLEQKWQNVKSTISAGPFQNISELIWDAAIGKLGDDEGEGYRRSRGPKERPITMADIVEAKLGKKYVGCAVIQIDAPQTTVRREAKAAAPAPPKGPPPRHLLQGQIAKAARHASDRAELLSQIKQWVSSCQLIAPRADALKKLPHGVAHSIVEQAKSLDRDHQVGDGIDKIIKEQLLLHQTWKTSEEPLAAKAKAQTLAAQGPAVAGSSGAAGGPSAPSSGRARSDSPGAAPRGQSPRADEPEAPAAQRPPEPRGAQPAPRPREPLPPGPLREGPGREPAVPERTPRDRGRKLKQAHSVLQEKISLRHGRGLELDVKWRSAEFFILDLGLPHEMVLAMLAAGVDPLAPASREAKGLDGTLRDKADAVRRMVNQADAEAAALLEDMLPEAKLLTDYEGRRRCVCGTQLSSGEVRCTVCNTRTTCDCGASYQDSARFCRGCGHERGAALWGKPPLYVGRRVMVRDPNPAFDNKDGIIVNYESGRFDVQVGSVLVKGVEYTKMRLMPGQKDVPVTLRRKEKDEPNQGATPASTGVQAAAGPQQPAPAQGYPGYYWSFPYYGMDYGSMWGQQSAAAHAAQAYAASAAAAARMEKKRMRKDKKRGGKRSRSGKKRRGSGAGRRRRSSASSSGSTSGRTSSSEGSGSTSGSSGRTRIRLVEAGAEGSATRAKASPKQKTWDEDRARERLARLLGGPAAGAAEPRRPSEELPPRADVPEGAAAEDERLAEAKAAKAAKARRSPSVVFGPEPGAAAGERLARSQRRSRSARRRGGASGPAAEAAGPAAEAPAEGRADWNSVPKFVPMPKKALAKAAAEAAVAAAGGGGAAPPSPPEPGMCVFSDALAPPPKGAGPAESLISFCLRSSQRRPPVVPGTAAKAAARAAATSGAPPAPSAPPKAPPVAEAAAAPPPPPAAPKAASCAEGASEWPEGSKERALQDWLRELDGGKGALLRYFEPMQQEFDADFEQIAAVKLPAKAGQGALASIDPCFWEV</sequence>
<feature type="compositionally biased region" description="Pro residues" evidence="1">
    <location>
        <begin position="1388"/>
        <end position="1398"/>
    </location>
</feature>
<feature type="compositionally biased region" description="Basic and acidic residues" evidence="1">
    <location>
        <begin position="1221"/>
        <end position="1230"/>
    </location>
</feature>
<comment type="caution">
    <text evidence="2">The sequence shown here is derived from an EMBL/GenBank/DDBJ whole genome shotgun (WGS) entry which is preliminary data.</text>
</comment>
<gene>
    <name evidence="2" type="ORF">PCOR1329_LOCUS79281</name>
</gene>
<feature type="compositionally biased region" description="Low complexity" evidence="1">
    <location>
        <begin position="1371"/>
        <end position="1387"/>
    </location>
</feature>
<feature type="compositionally biased region" description="Low complexity" evidence="1">
    <location>
        <begin position="1274"/>
        <end position="1289"/>
    </location>
</feature>
<proteinExistence type="predicted"/>
<dbReference type="EMBL" id="CAUYUJ010021115">
    <property type="protein sequence ID" value="CAK0902781.1"/>
    <property type="molecule type" value="Genomic_DNA"/>
</dbReference>
<feature type="region of interest" description="Disordered" evidence="1">
    <location>
        <begin position="1012"/>
        <end position="1048"/>
    </location>
</feature>
<feature type="region of interest" description="Disordered" evidence="1">
    <location>
        <begin position="88"/>
        <end position="147"/>
    </location>
</feature>
<dbReference type="PANTHER" id="PTHR48125:SF10">
    <property type="entry name" value="OS12G0136300 PROTEIN"/>
    <property type="match status" value="1"/>
</dbReference>
<feature type="compositionally biased region" description="Basic residues" evidence="1">
    <location>
        <begin position="1258"/>
        <end position="1270"/>
    </location>
</feature>
<feature type="compositionally biased region" description="Basic residues" evidence="1">
    <location>
        <begin position="1093"/>
        <end position="1125"/>
    </location>
</feature>
<protein>
    <submittedName>
        <fullName evidence="2">Uncharacterized protein</fullName>
    </submittedName>
</protein>
<feature type="compositionally biased region" description="Low complexity" evidence="1">
    <location>
        <begin position="706"/>
        <end position="735"/>
    </location>
</feature>
<feature type="compositionally biased region" description="Basic and acidic residues" evidence="1">
    <location>
        <begin position="778"/>
        <end position="792"/>
    </location>
</feature>
<evidence type="ECO:0000256" key="1">
    <source>
        <dbReference type="SAM" id="MobiDB-lite"/>
    </source>
</evidence>
<organism evidence="2 3">
    <name type="scientific">Prorocentrum cordatum</name>
    <dbReference type="NCBI Taxonomy" id="2364126"/>
    <lineage>
        <taxon>Eukaryota</taxon>
        <taxon>Sar</taxon>
        <taxon>Alveolata</taxon>
        <taxon>Dinophyceae</taxon>
        <taxon>Prorocentrales</taxon>
        <taxon>Prorocentraceae</taxon>
        <taxon>Prorocentrum</taxon>
    </lineage>
</organism>
<feature type="compositionally biased region" description="Polar residues" evidence="1">
    <location>
        <begin position="1027"/>
        <end position="1036"/>
    </location>
</feature>
<feature type="region of interest" description="Disordered" evidence="1">
    <location>
        <begin position="706"/>
        <end position="800"/>
    </location>
</feature>
<feature type="region of interest" description="Disordered" evidence="1">
    <location>
        <begin position="1365"/>
        <end position="1432"/>
    </location>
</feature>
<dbReference type="Proteomes" id="UP001189429">
    <property type="component" value="Unassembled WGS sequence"/>
</dbReference>
<evidence type="ECO:0000313" key="2">
    <source>
        <dbReference type="EMBL" id="CAK0902781.1"/>
    </source>
</evidence>
<feature type="compositionally biased region" description="Basic and acidic residues" evidence="1">
    <location>
        <begin position="1200"/>
        <end position="1214"/>
    </location>
</feature>
<dbReference type="PANTHER" id="PTHR48125">
    <property type="entry name" value="LP07818P1"/>
    <property type="match status" value="1"/>
</dbReference>
<evidence type="ECO:0000313" key="3">
    <source>
        <dbReference type="Proteomes" id="UP001189429"/>
    </source>
</evidence>
<feature type="compositionally biased region" description="Gly residues" evidence="1">
    <location>
        <begin position="104"/>
        <end position="117"/>
    </location>
</feature>
<feature type="compositionally biased region" description="Low complexity" evidence="1">
    <location>
        <begin position="1037"/>
        <end position="1048"/>
    </location>
</feature>
<feature type="compositionally biased region" description="Low complexity" evidence="1">
    <location>
        <begin position="1189"/>
        <end position="1199"/>
    </location>
</feature>
<feature type="compositionally biased region" description="Basic and acidic residues" evidence="1">
    <location>
        <begin position="1176"/>
        <end position="1188"/>
    </location>
</feature>